<dbReference type="PANTHER" id="PTHR21666:SF291">
    <property type="entry name" value="STAGE II SPORULATION PROTEIN Q"/>
    <property type="match status" value="1"/>
</dbReference>
<protein>
    <submittedName>
        <fullName evidence="3">M23 family metallopeptidase</fullName>
    </submittedName>
</protein>
<dbReference type="Proteomes" id="UP001141950">
    <property type="component" value="Unassembled WGS sequence"/>
</dbReference>
<accession>A0A9X2MTM0</accession>
<comment type="caution">
    <text evidence="3">The sequence shown here is derived from an EMBL/GenBank/DDBJ whole genome shotgun (WGS) entry which is preliminary data.</text>
</comment>
<dbReference type="AlphaFoldDB" id="A0A9X2MTM0"/>
<name>A0A9X2MTM0_9BACL</name>
<sequence length="206" mass="22105">MAAAAIIVTLMWIYQGSDPAKETTGQIDSEVTQEDGSEEVQGGTNEGGNGEEAVEVIADASKMTWPVGNFEALQVETKFYDKNASEADKEAALIQVNNEISPHTGIDFVDPNGETFEVMAALEGVVSHVELHPTNGYIVEIDHGNGLVTVYQSLTDVQVEKGEEVGQGTVIAQAGRSDLEKDLGVHLHFETRLNGDTVNPSNYIAE</sequence>
<organism evidence="3 4">
    <name type="scientific">Paenibacillus soyae</name>
    <dbReference type="NCBI Taxonomy" id="2969249"/>
    <lineage>
        <taxon>Bacteria</taxon>
        <taxon>Bacillati</taxon>
        <taxon>Bacillota</taxon>
        <taxon>Bacilli</taxon>
        <taxon>Bacillales</taxon>
        <taxon>Paenibacillaceae</taxon>
        <taxon>Paenibacillus</taxon>
    </lineage>
</organism>
<dbReference type="InterPro" id="IPR011055">
    <property type="entry name" value="Dup_hybrid_motif"/>
</dbReference>
<evidence type="ECO:0000313" key="3">
    <source>
        <dbReference type="EMBL" id="MCR2806771.1"/>
    </source>
</evidence>
<dbReference type="InterPro" id="IPR050570">
    <property type="entry name" value="Cell_wall_metabolism_enzyme"/>
</dbReference>
<dbReference type="SUPFAM" id="SSF51261">
    <property type="entry name" value="Duplicated hybrid motif"/>
    <property type="match status" value="1"/>
</dbReference>
<dbReference type="PANTHER" id="PTHR21666">
    <property type="entry name" value="PEPTIDASE-RELATED"/>
    <property type="match status" value="1"/>
</dbReference>
<gene>
    <name evidence="3" type="ORF">NQZ67_23080</name>
</gene>
<dbReference type="RefSeq" id="WP_257450564.1">
    <property type="nucleotide sequence ID" value="NZ_JANIPJ010000019.1"/>
</dbReference>
<dbReference type="CDD" id="cd12797">
    <property type="entry name" value="M23_peptidase"/>
    <property type="match status" value="1"/>
</dbReference>
<dbReference type="Pfam" id="PF01551">
    <property type="entry name" value="Peptidase_M23"/>
    <property type="match status" value="1"/>
</dbReference>
<evidence type="ECO:0000256" key="1">
    <source>
        <dbReference type="SAM" id="MobiDB-lite"/>
    </source>
</evidence>
<feature type="region of interest" description="Disordered" evidence="1">
    <location>
        <begin position="19"/>
        <end position="50"/>
    </location>
</feature>
<dbReference type="Gene3D" id="2.70.70.10">
    <property type="entry name" value="Glucose Permease (Domain IIA)"/>
    <property type="match status" value="1"/>
</dbReference>
<proteinExistence type="predicted"/>
<dbReference type="EMBL" id="JANIPJ010000019">
    <property type="protein sequence ID" value="MCR2806771.1"/>
    <property type="molecule type" value="Genomic_DNA"/>
</dbReference>
<dbReference type="InterPro" id="IPR016047">
    <property type="entry name" value="M23ase_b-sheet_dom"/>
</dbReference>
<keyword evidence="4" id="KW-1185">Reference proteome</keyword>
<dbReference type="GO" id="GO:0004222">
    <property type="term" value="F:metalloendopeptidase activity"/>
    <property type="evidence" value="ECO:0007669"/>
    <property type="project" value="TreeGrafter"/>
</dbReference>
<evidence type="ECO:0000313" key="4">
    <source>
        <dbReference type="Proteomes" id="UP001141950"/>
    </source>
</evidence>
<evidence type="ECO:0000259" key="2">
    <source>
        <dbReference type="Pfam" id="PF01551"/>
    </source>
</evidence>
<feature type="domain" description="M23ase beta-sheet core" evidence="2">
    <location>
        <begin position="102"/>
        <end position="200"/>
    </location>
</feature>
<reference evidence="3" key="1">
    <citation type="submission" date="2022-08" db="EMBL/GenBank/DDBJ databases">
        <title>The genomic sequence of strain Paenibacillus sp. SCIV0701.</title>
        <authorList>
            <person name="Zhao H."/>
        </authorList>
    </citation>
    <scope>NUCLEOTIDE SEQUENCE</scope>
    <source>
        <strain evidence="3">SCIV0701</strain>
    </source>
</reference>